<dbReference type="FunFam" id="2.60.120.1440:FF:000001">
    <property type="entry name" value="Putative anti-sigma factor"/>
    <property type="match status" value="1"/>
</dbReference>
<gene>
    <name evidence="4" type="ordered locus">zobellia_1058</name>
</gene>
<dbReference type="PANTHER" id="PTHR30273:SF2">
    <property type="entry name" value="PROTEIN FECR"/>
    <property type="match status" value="1"/>
</dbReference>
<name>G0L2P8_ZOBGA</name>
<dbReference type="InterPro" id="IPR012373">
    <property type="entry name" value="Ferrdict_sens_TM"/>
</dbReference>
<reference evidence="5" key="1">
    <citation type="submission" date="2009-07" db="EMBL/GenBank/DDBJ databases">
        <title>Complete genome sequence of Zobellia galactanivorans Dsij.</title>
        <authorList>
            <consortium name="Genoscope - CEA"/>
        </authorList>
    </citation>
    <scope>NUCLEOTIDE SEQUENCE [LARGE SCALE GENOMIC DNA]</scope>
    <source>
        <strain evidence="5">DSM 12802 / CCUG 47099 / CIP 106680 / NCIMB 13871 / Dsij</strain>
    </source>
</reference>
<evidence type="ECO:0000259" key="3">
    <source>
        <dbReference type="Pfam" id="PF16344"/>
    </source>
</evidence>
<dbReference type="PIRSF" id="PIRSF018266">
    <property type="entry name" value="FecR"/>
    <property type="match status" value="1"/>
</dbReference>
<keyword evidence="1" id="KW-0812">Transmembrane</keyword>
<keyword evidence="1" id="KW-0472">Membrane</keyword>
<evidence type="ECO:0000313" key="5">
    <source>
        <dbReference type="Proteomes" id="UP000008898"/>
    </source>
</evidence>
<dbReference type="InterPro" id="IPR032508">
    <property type="entry name" value="FecR_C"/>
</dbReference>
<proteinExistence type="predicted"/>
<dbReference type="EMBL" id="FP476056">
    <property type="protein sequence ID" value="CAZ95115.1"/>
    <property type="molecule type" value="Genomic_DNA"/>
</dbReference>
<evidence type="ECO:0000313" key="4">
    <source>
        <dbReference type="EMBL" id="CAZ95115.1"/>
    </source>
</evidence>
<dbReference type="AlphaFoldDB" id="G0L2P8"/>
<accession>G0L2P8</accession>
<sequence length="377" mass="42731">MKNNITKLLMGTISEEELVALRKWLDNPENQSILETYVKEYHDLNLSLLKDNVEEAYGKTIRQIERTERPVRKLFPNWAKYAAAAVLIFGLGLMYQQGVFSTKKSHILVPNDDVVTLVTENGSVQTIDVQTSEIVKDENGNVIGKQEKNQINYSVGNEVKELIYNTLNVPKGKTFQITLSDGTVVHMNAGSSLRYPVNFSPTQLRKVFLDGEAYFDVTKDKSRPFVVSVDDLDVKVLGTEFNVSSYSEDTNIEVVLVEGAVGLNKISESPEEGVELVPGQRGAYRRNSENIHIDSVNTDLYTSWMQGHLVFRELTFDQILTKLGRHYNIELENRNSELGQEVFNASFNDATIEEVMSFFNDTHEIDYEISDNKVIIK</sequence>
<dbReference type="RefSeq" id="WP_013992427.1">
    <property type="nucleotide sequence ID" value="NC_015844.1"/>
</dbReference>
<dbReference type="Gene3D" id="3.55.50.30">
    <property type="match status" value="1"/>
</dbReference>
<dbReference type="Pfam" id="PF04773">
    <property type="entry name" value="FecR"/>
    <property type="match status" value="1"/>
</dbReference>
<reference evidence="4 5" key="2">
    <citation type="journal article" date="2012" name="Environ. Microbiol.">
        <title>Characterization of the first alginolytic operons in a marine bacterium: from their emergence in marine Flavobacteriia to their independent transfers to marine Proteobacteria and human gut Bacteroides.</title>
        <authorList>
            <person name="Thomas F."/>
            <person name="Barbeyron T."/>
            <person name="Tonon T."/>
            <person name="Genicot S."/>
            <person name="Czjzek M."/>
            <person name="Michel G."/>
        </authorList>
    </citation>
    <scope>NUCLEOTIDE SEQUENCE [LARGE SCALE GENOMIC DNA]</scope>
    <source>
        <strain evidence="5">DSM 12802 / CCUG 47099 / CIP 106680 / NCIMB 13871 / Dsij</strain>
    </source>
</reference>
<dbReference type="Gene3D" id="2.60.120.1440">
    <property type="match status" value="1"/>
</dbReference>
<protein>
    <submittedName>
        <fullName evidence="4">Anti-sigma factor</fullName>
    </submittedName>
</protein>
<dbReference type="Pfam" id="PF16344">
    <property type="entry name" value="FecR_C"/>
    <property type="match status" value="1"/>
</dbReference>
<evidence type="ECO:0000259" key="2">
    <source>
        <dbReference type="Pfam" id="PF04773"/>
    </source>
</evidence>
<keyword evidence="1" id="KW-1133">Transmembrane helix</keyword>
<evidence type="ECO:0000256" key="1">
    <source>
        <dbReference type="SAM" id="Phobius"/>
    </source>
</evidence>
<feature type="domain" description="FecR protein" evidence="2">
    <location>
        <begin position="166"/>
        <end position="261"/>
    </location>
</feature>
<dbReference type="HOGENOM" id="CLU_050192_1_1_10"/>
<dbReference type="KEGG" id="zga:ZOBELLIA_1058"/>
<feature type="domain" description="Protein FecR C-terminal" evidence="3">
    <location>
        <begin position="309"/>
        <end position="376"/>
    </location>
</feature>
<dbReference type="PANTHER" id="PTHR30273">
    <property type="entry name" value="PERIPLASMIC SIGNAL SENSOR AND SIGMA FACTOR ACTIVATOR FECR-RELATED"/>
    <property type="match status" value="1"/>
</dbReference>
<organism evidence="4 5">
    <name type="scientific">Zobellia galactanivorans (strain DSM 12802 / CCUG 47099 / CIP 106680 / NCIMB 13871 / Dsij)</name>
    <dbReference type="NCBI Taxonomy" id="63186"/>
    <lineage>
        <taxon>Bacteria</taxon>
        <taxon>Pseudomonadati</taxon>
        <taxon>Bacteroidota</taxon>
        <taxon>Flavobacteriia</taxon>
        <taxon>Flavobacteriales</taxon>
        <taxon>Flavobacteriaceae</taxon>
        <taxon>Zobellia</taxon>
    </lineage>
</organism>
<feature type="transmembrane region" description="Helical" evidence="1">
    <location>
        <begin position="78"/>
        <end position="95"/>
    </location>
</feature>
<dbReference type="GO" id="GO:0016989">
    <property type="term" value="F:sigma factor antagonist activity"/>
    <property type="evidence" value="ECO:0007669"/>
    <property type="project" value="TreeGrafter"/>
</dbReference>
<dbReference type="Proteomes" id="UP000008898">
    <property type="component" value="Chromosome"/>
</dbReference>
<keyword evidence="5" id="KW-1185">Reference proteome</keyword>
<dbReference type="STRING" id="63186.ZOBELLIA_1058"/>
<dbReference type="InterPro" id="IPR006860">
    <property type="entry name" value="FecR"/>
</dbReference>
<dbReference type="OrthoDB" id="704021at2"/>